<keyword evidence="1" id="KW-0472">Membrane</keyword>
<feature type="transmembrane region" description="Helical" evidence="1">
    <location>
        <begin position="12"/>
        <end position="35"/>
    </location>
</feature>
<gene>
    <name evidence="2" type="ORF">IAY_03864</name>
</gene>
<organism evidence="2 3">
    <name type="scientific">Bacillus cereus TIAC219</name>
    <dbReference type="NCBI Taxonomy" id="718222"/>
    <lineage>
        <taxon>Bacteria</taxon>
        <taxon>Bacillati</taxon>
        <taxon>Bacillota</taxon>
        <taxon>Bacilli</taxon>
        <taxon>Bacillales</taxon>
        <taxon>Bacillaceae</taxon>
        <taxon>Bacillus</taxon>
        <taxon>Bacillus cereus group</taxon>
    </lineage>
</organism>
<evidence type="ECO:0000256" key="1">
    <source>
        <dbReference type="SAM" id="Phobius"/>
    </source>
</evidence>
<protein>
    <submittedName>
        <fullName evidence="2">Uncharacterized protein</fullName>
    </submittedName>
</protein>
<name>A0ABC9SUL4_BACCE</name>
<dbReference type="EMBL" id="AHCJ01000057">
    <property type="protein sequence ID" value="EOQ59609.1"/>
    <property type="molecule type" value="Genomic_DNA"/>
</dbReference>
<proteinExistence type="predicted"/>
<evidence type="ECO:0000313" key="2">
    <source>
        <dbReference type="EMBL" id="EOQ59609.1"/>
    </source>
</evidence>
<keyword evidence="1" id="KW-1133">Transmembrane helix</keyword>
<sequence>MQLACFKVIDGIQIPILISAAVATLLIGLGLIPLCS</sequence>
<dbReference type="AlphaFoldDB" id="A0ABC9SUL4"/>
<comment type="caution">
    <text evidence="2">The sequence shown here is derived from an EMBL/GenBank/DDBJ whole genome shotgun (WGS) entry which is preliminary data.</text>
</comment>
<accession>A0ABC9SUL4</accession>
<dbReference type="Proteomes" id="UP000014060">
    <property type="component" value="Unassembled WGS sequence"/>
</dbReference>
<reference evidence="2 3" key="1">
    <citation type="submission" date="2013-01" db="EMBL/GenBank/DDBJ databases">
        <title>The Genome Sequence of Bacillus cereus TIAC219.</title>
        <authorList>
            <consortium name="The Broad Institute Genome Sequencing Platform"/>
            <consortium name="The Broad Institute Genome Sequencing Center for Infectious Disease"/>
            <person name="Feldgarden M."/>
            <person name="Van der Auwera G.A."/>
            <person name="Mahillon J."/>
            <person name="Duprez V."/>
            <person name="Timmery S."/>
            <person name="Mattelet C."/>
            <person name="Dierick K."/>
            <person name="Sun M."/>
            <person name="Yu Z."/>
            <person name="Zhu L."/>
            <person name="Hu X."/>
            <person name="Shank E.B."/>
            <person name="Swiecicka I."/>
            <person name="Hansen B.M."/>
            <person name="Andrup L."/>
            <person name="Walker B."/>
            <person name="Young S.K."/>
            <person name="Zeng Q."/>
            <person name="Gargeya S."/>
            <person name="Fitzgerald M."/>
            <person name="Haas B."/>
            <person name="Abouelleil A."/>
            <person name="Alvarado L."/>
            <person name="Arachchi H.M."/>
            <person name="Berlin A.M."/>
            <person name="Chapman S.B."/>
            <person name="Dewar J."/>
            <person name="Goldberg J."/>
            <person name="Griggs A."/>
            <person name="Gujja S."/>
            <person name="Hansen M."/>
            <person name="Howarth C."/>
            <person name="Imamovic A."/>
            <person name="Larimer J."/>
            <person name="McCowan C."/>
            <person name="Murphy C."/>
            <person name="Neiman D."/>
            <person name="Pearson M."/>
            <person name="Priest M."/>
            <person name="Roberts A."/>
            <person name="Saif S."/>
            <person name="Shea T."/>
            <person name="Sisk P."/>
            <person name="Sykes S."/>
            <person name="Wortman J."/>
            <person name="Nusbaum C."/>
            <person name="Birren B."/>
        </authorList>
    </citation>
    <scope>NUCLEOTIDE SEQUENCE [LARGE SCALE GENOMIC DNA]</scope>
    <source>
        <strain evidence="2 3">TIAC219</strain>
    </source>
</reference>
<evidence type="ECO:0000313" key="3">
    <source>
        <dbReference type="Proteomes" id="UP000014060"/>
    </source>
</evidence>
<keyword evidence="1" id="KW-0812">Transmembrane</keyword>